<dbReference type="GO" id="GO:0004659">
    <property type="term" value="F:prenyltransferase activity"/>
    <property type="evidence" value="ECO:0007669"/>
    <property type="project" value="InterPro"/>
</dbReference>
<evidence type="ECO:0000256" key="5">
    <source>
        <dbReference type="ARBA" id="ARBA00022842"/>
    </source>
</evidence>
<dbReference type="PANTHER" id="PTHR12001">
    <property type="entry name" value="GERANYLGERANYL PYROPHOSPHATE SYNTHASE"/>
    <property type="match status" value="1"/>
</dbReference>
<dbReference type="Gene3D" id="1.10.600.10">
    <property type="entry name" value="Farnesyl Diphosphate Synthase"/>
    <property type="match status" value="1"/>
</dbReference>
<dbReference type="SFLD" id="SFLDS00005">
    <property type="entry name" value="Isoprenoid_Synthase_Type_I"/>
    <property type="match status" value="1"/>
</dbReference>
<keyword evidence="3 6" id="KW-0808">Transferase</keyword>
<accession>A0A2N8HCN7</accession>
<dbReference type="CDD" id="cd00685">
    <property type="entry name" value="Trans_IPPS_HT"/>
    <property type="match status" value="1"/>
</dbReference>
<dbReference type="OrthoDB" id="9805316at2"/>
<keyword evidence="4" id="KW-0479">Metal-binding</keyword>
<dbReference type="GO" id="GO:0008299">
    <property type="term" value="P:isoprenoid biosynthetic process"/>
    <property type="evidence" value="ECO:0007669"/>
    <property type="project" value="InterPro"/>
</dbReference>
<protein>
    <submittedName>
        <fullName evidence="7">Polyprenyl synthetase family protein</fullName>
    </submittedName>
</protein>
<dbReference type="GO" id="GO:0046872">
    <property type="term" value="F:metal ion binding"/>
    <property type="evidence" value="ECO:0007669"/>
    <property type="project" value="UniProtKB-KW"/>
</dbReference>
<dbReference type="AlphaFoldDB" id="A0A2N8HCN7"/>
<dbReference type="EMBL" id="PJKA01000012">
    <property type="protein sequence ID" value="PNC17643.1"/>
    <property type="molecule type" value="Genomic_DNA"/>
</dbReference>
<dbReference type="Pfam" id="PF00348">
    <property type="entry name" value="polyprenyl_synt"/>
    <property type="match status" value="1"/>
</dbReference>
<dbReference type="Proteomes" id="UP000236000">
    <property type="component" value="Unassembled WGS sequence"/>
</dbReference>
<dbReference type="PANTHER" id="PTHR12001:SF69">
    <property type="entry name" value="ALL TRANS-POLYPRENYL-DIPHOSPHATE SYNTHASE PDSS1"/>
    <property type="match status" value="1"/>
</dbReference>
<evidence type="ECO:0000256" key="2">
    <source>
        <dbReference type="ARBA" id="ARBA00006706"/>
    </source>
</evidence>
<proteinExistence type="inferred from homology"/>
<keyword evidence="5" id="KW-0460">Magnesium</keyword>
<reference evidence="7 8" key="1">
    <citation type="journal article" date="2017" name="BMC Genomics">
        <title>Genome sequencing of 39 Akkermansia muciniphila isolates reveals its population structure, genomic and functional diverisity, and global distribution in mammalian gut microbiotas.</title>
        <authorList>
            <person name="Guo X."/>
            <person name="Li S."/>
            <person name="Zhang J."/>
            <person name="Wu F."/>
            <person name="Li X."/>
            <person name="Wu D."/>
            <person name="Zhang M."/>
            <person name="Ou Z."/>
            <person name="Jie Z."/>
            <person name="Yan Q."/>
            <person name="Li P."/>
            <person name="Yi J."/>
            <person name="Peng Y."/>
        </authorList>
    </citation>
    <scope>NUCLEOTIDE SEQUENCE [LARGE SCALE GENOMIC DNA]</scope>
    <source>
        <strain evidence="7 8">GP24</strain>
    </source>
</reference>
<comment type="similarity">
    <text evidence="2 6">Belongs to the FPP/GGPP synthase family.</text>
</comment>
<dbReference type="SUPFAM" id="SSF48576">
    <property type="entry name" value="Terpenoid synthases"/>
    <property type="match status" value="1"/>
</dbReference>
<evidence type="ECO:0000256" key="6">
    <source>
        <dbReference type="RuleBase" id="RU004466"/>
    </source>
</evidence>
<organism evidence="7 8">
    <name type="scientific">Akkermansia muciniphila</name>
    <dbReference type="NCBI Taxonomy" id="239935"/>
    <lineage>
        <taxon>Bacteria</taxon>
        <taxon>Pseudomonadati</taxon>
        <taxon>Verrucomicrobiota</taxon>
        <taxon>Verrucomicrobiia</taxon>
        <taxon>Verrucomicrobiales</taxon>
        <taxon>Akkermansiaceae</taxon>
        <taxon>Akkermansia</taxon>
    </lineage>
</organism>
<gene>
    <name evidence="7" type="ORF">CXU22_07775</name>
</gene>
<evidence type="ECO:0000313" key="8">
    <source>
        <dbReference type="Proteomes" id="UP000236000"/>
    </source>
</evidence>
<name>A0A2N8HCN7_9BACT</name>
<dbReference type="InterPro" id="IPR008949">
    <property type="entry name" value="Isoprenoid_synthase_dom_sf"/>
</dbReference>
<sequence>MAWRAAMQRWPVKYIARELQICHTPCGADQRRPSFHIMSIPFFSKLRSQKHYLQLVKPELKQVSEFVEAQASCFDPEVTDYMETVCQSKGKMLRPALVLLVAGATGGIKEAHIRLGALLEMVHLASLVHDDVIDEADKRRDEATANALWGNSLAVLLGDVLFSHAMVLGTEFGSTEFCRRLANTVRDVCQGEVAQSSRLYDLSMTREEYFEIIRKKTASLFSAATGGAAWISGVAPEVEKSLYQLGDLLGVAYQIYDDCLDMVGDEDDAGKTLHTDATKGKLTLPIFNLLECGDRNVEATLRDAIENREVVDYSAFQDNPVFAEALDKSIQVALEKNEAAREILWLLPQTEYREALAEMTFYMDELLNDCRIS</sequence>
<evidence type="ECO:0000313" key="7">
    <source>
        <dbReference type="EMBL" id="PNC17643.1"/>
    </source>
</evidence>
<comment type="cofactor">
    <cofactor evidence="1">
        <name>Mg(2+)</name>
        <dbReference type="ChEBI" id="CHEBI:18420"/>
    </cofactor>
</comment>
<evidence type="ECO:0000256" key="1">
    <source>
        <dbReference type="ARBA" id="ARBA00001946"/>
    </source>
</evidence>
<dbReference type="InterPro" id="IPR000092">
    <property type="entry name" value="Polyprenyl_synt"/>
</dbReference>
<comment type="caution">
    <text evidence="7">The sequence shown here is derived from an EMBL/GenBank/DDBJ whole genome shotgun (WGS) entry which is preliminary data.</text>
</comment>
<evidence type="ECO:0000256" key="3">
    <source>
        <dbReference type="ARBA" id="ARBA00022679"/>
    </source>
</evidence>
<evidence type="ECO:0000256" key="4">
    <source>
        <dbReference type="ARBA" id="ARBA00022723"/>
    </source>
</evidence>